<feature type="compositionally biased region" description="Basic and acidic residues" evidence="1">
    <location>
        <begin position="81"/>
        <end position="91"/>
    </location>
</feature>
<dbReference type="EMBL" id="PRKW01000001">
    <property type="protein sequence ID" value="PPB50437.1"/>
    <property type="molecule type" value="Genomic_DNA"/>
</dbReference>
<dbReference type="Pfam" id="PF14013">
    <property type="entry name" value="MT0933_antitox"/>
    <property type="match status" value="1"/>
</dbReference>
<comment type="caution">
    <text evidence="2">The sequence shown here is derived from an EMBL/GenBank/DDBJ whole genome shotgun (WGS) entry which is preliminary data.</text>
</comment>
<protein>
    <submittedName>
        <fullName evidence="2">Antitoxin</fullName>
    </submittedName>
</protein>
<accession>A0A2S5J0W1</accession>
<name>A0A2S5J0W1_9MICC</name>
<dbReference type="Proteomes" id="UP000239297">
    <property type="component" value="Unassembled WGS sequence"/>
</dbReference>
<organism evidence="2 3">
    <name type="scientific">Arthrobacter pityocampae</name>
    <dbReference type="NCBI Taxonomy" id="547334"/>
    <lineage>
        <taxon>Bacteria</taxon>
        <taxon>Bacillati</taxon>
        <taxon>Actinomycetota</taxon>
        <taxon>Actinomycetes</taxon>
        <taxon>Micrococcales</taxon>
        <taxon>Micrococcaceae</taxon>
        <taxon>Arthrobacter</taxon>
    </lineage>
</organism>
<reference evidence="2 3" key="1">
    <citation type="journal article" date="2014" name="Int. J. Syst. Evol. Microbiol.">
        <title>Arthrobacter pityocampae sp. nov., isolated from Thaumetopoea pityocampa (Lep., Thaumetopoeidae).</title>
        <authorList>
            <person name="Ince I.A."/>
            <person name="Demirbag Z."/>
            <person name="Kati H."/>
        </authorList>
    </citation>
    <scope>NUCLEOTIDE SEQUENCE [LARGE SCALE GENOMIC DNA]</scope>
    <source>
        <strain evidence="2 3">Tp2</strain>
    </source>
</reference>
<evidence type="ECO:0000313" key="3">
    <source>
        <dbReference type="Proteomes" id="UP000239297"/>
    </source>
</evidence>
<dbReference type="OrthoDB" id="5125103at2"/>
<dbReference type="InterPro" id="IPR028037">
    <property type="entry name" value="Antitoxin_Rv0909/MT0933"/>
</dbReference>
<gene>
    <name evidence="2" type="ORF">C4K88_00585</name>
</gene>
<evidence type="ECO:0000313" key="2">
    <source>
        <dbReference type="EMBL" id="PPB50437.1"/>
    </source>
</evidence>
<feature type="region of interest" description="Disordered" evidence="1">
    <location>
        <begin position="81"/>
        <end position="101"/>
    </location>
</feature>
<proteinExistence type="predicted"/>
<sequence>MLEAAETDCRLHDRKEVSVGLFDGLKGKAGTLAGKATELIGDNSDKVKNGIGKAGDFVDSKTQGKYSHHIDGVQTKASEMVDKVDKKDGKGDVGPTSPPAV</sequence>
<dbReference type="AlphaFoldDB" id="A0A2S5J0W1"/>
<evidence type="ECO:0000256" key="1">
    <source>
        <dbReference type="SAM" id="MobiDB-lite"/>
    </source>
</evidence>
<keyword evidence="3" id="KW-1185">Reference proteome</keyword>